<feature type="region of interest" description="Disordered" evidence="1">
    <location>
        <begin position="329"/>
        <end position="365"/>
    </location>
</feature>
<dbReference type="InterPro" id="IPR029016">
    <property type="entry name" value="GAF-like_dom_sf"/>
</dbReference>
<dbReference type="Proteomes" id="UP000481947">
    <property type="component" value="Unassembled WGS sequence"/>
</dbReference>
<dbReference type="RefSeq" id="WP_202428152.1">
    <property type="nucleotide sequence ID" value="NZ_VYSB01000008.1"/>
</dbReference>
<dbReference type="EMBL" id="VYSB01000008">
    <property type="protein sequence ID" value="MYZ52302.1"/>
    <property type="molecule type" value="Genomic_DNA"/>
</dbReference>
<sequence>MFFTSDAQRVALARQRYFEEGQLPSGSVSAAVLDSWARCHRQRLDPCDVLEFNQVSQSRAQLALQRNRQLIDAWSGEIHEIEHTLAGTMCSAILTDASGVLIAATGSDGPQAAITPAAHRIGVNLSEESVGTNAPGLVVKTGKPATVWGGEHYFEGVMPMYCAAAPIRGISGQLAGVLDISSEGSAFDFDAAAVVSLYASSIENRLLTSQAREQLVLKLQVSPALLDTPMVGLAGIDSHGRLAWTNGVADRLFGPTCRSAGGPATAIEDLLGLTLNRLLALPGDRATPLRLANGLNLWVRAMLQAPDGGLSKGAVMVLPECSVSIEPPRADGDASAAVLPEPSEPSEQSTAGNTPRDSASTTLRASDNDLILRTVRALNGNISKAAAQLGVSRGLCCKFQLGKQGRQRAEVGS</sequence>
<evidence type="ECO:0000313" key="4">
    <source>
        <dbReference type="Proteomes" id="UP000481947"/>
    </source>
</evidence>
<name>A0A7C9N8M6_9BURK</name>
<organism evidence="3 4">
    <name type="scientific">Malikia spinosa</name>
    <dbReference type="NCBI Taxonomy" id="86180"/>
    <lineage>
        <taxon>Bacteria</taxon>
        <taxon>Pseudomonadati</taxon>
        <taxon>Pseudomonadota</taxon>
        <taxon>Betaproteobacteria</taxon>
        <taxon>Burkholderiales</taxon>
        <taxon>Comamonadaceae</taxon>
        <taxon>Malikia</taxon>
    </lineage>
</organism>
<gene>
    <name evidence="3" type="ORF">F5985_09200</name>
</gene>
<dbReference type="InterPro" id="IPR003018">
    <property type="entry name" value="GAF"/>
</dbReference>
<proteinExistence type="predicted"/>
<accession>A0A7C9N8M6</accession>
<evidence type="ECO:0000313" key="3">
    <source>
        <dbReference type="EMBL" id="MYZ52302.1"/>
    </source>
</evidence>
<dbReference type="AlphaFoldDB" id="A0A7C9N8M6"/>
<evidence type="ECO:0000259" key="2">
    <source>
        <dbReference type="Pfam" id="PF01590"/>
    </source>
</evidence>
<feature type="domain" description="GAF" evidence="2">
    <location>
        <begin position="79"/>
        <end position="205"/>
    </location>
</feature>
<dbReference type="Gene3D" id="3.30.450.40">
    <property type="match status" value="1"/>
</dbReference>
<evidence type="ECO:0000256" key="1">
    <source>
        <dbReference type="SAM" id="MobiDB-lite"/>
    </source>
</evidence>
<reference evidence="3 4" key="1">
    <citation type="submission" date="2019-09" db="EMBL/GenBank/DDBJ databases">
        <title>Identification of Malikia spinosa a prominent benzene-, toluene-, and ethylbenzene-degrading bacterium: enrichment, isolation and whole genome sequencing.</title>
        <authorList>
            <person name="Tancsics A."/>
            <person name="Revesz F."/>
            <person name="Kriszt B."/>
        </authorList>
    </citation>
    <scope>NUCLEOTIDE SEQUENCE [LARGE SCALE GENOMIC DNA]</scope>
    <source>
        <strain evidence="3 4">AB6</strain>
    </source>
</reference>
<comment type="caution">
    <text evidence="3">The sequence shown here is derived from an EMBL/GenBank/DDBJ whole genome shotgun (WGS) entry which is preliminary data.</text>
</comment>
<feature type="compositionally biased region" description="Polar residues" evidence="1">
    <location>
        <begin position="345"/>
        <end position="365"/>
    </location>
</feature>
<protein>
    <submittedName>
        <fullName evidence="3">Fis family transcriptional regulator</fullName>
    </submittedName>
</protein>
<dbReference type="Pfam" id="PF01590">
    <property type="entry name" value="GAF"/>
    <property type="match status" value="1"/>
</dbReference>